<dbReference type="NCBIfam" id="TIGR02928">
    <property type="entry name" value="orc1/cdc6 family replication initiation protein"/>
    <property type="match status" value="1"/>
</dbReference>
<dbReference type="Pfam" id="PF13401">
    <property type="entry name" value="AAA_22"/>
    <property type="match status" value="1"/>
</dbReference>
<evidence type="ECO:0000313" key="8">
    <source>
        <dbReference type="EMBL" id="AGB50854.1"/>
    </source>
</evidence>
<dbReference type="InterPro" id="IPR036390">
    <property type="entry name" value="WH_DNA-bd_sf"/>
</dbReference>
<dbReference type="AlphaFoldDB" id="L0L3G7"/>
<keyword evidence="8" id="KW-0614">Plasmid</keyword>
<keyword evidence="4 5" id="KW-0067">ATP-binding</keyword>
<dbReference type="Gene3D" id="1.10.10.10">
    <property type="entry name" value="Winged helix-like DNA-binding domain superfamily/Winged helix DNA-binding domain"/>
    <property type="match status" value="1"/>
</dbReference>
<evidence type="ECO:0000313" key="9">
    <source>
        <dbReference type="Proteomes" id="UP000010866"/>
    </source>
</evidence>
<dbReference type="PANTHER" id="PTHR10763:SF26">
    <property type="entry name" value="CELL DIVISION CONTROL PROTEIN 6 HOMOLOG"/>
    <property type="match status" value="1"/>
</dbReference>
<keyword evidence="9" id="KW-1185">Reference proteome</keyword>
<comment type="function">
    <text evidence="5">Involved in regulation of DNA replication.</text>
</comment>
<dbReference type="InterPro" id="IPR015163">
    <property type="entry name" value="Cdc6_C"/>
</dbReference>
<evidence type="ECO:0000259" key="7">
    <source>
        <dbReference type="SMART" id="SM01074"/>
    </source>
</evidence>
<geneLocation type="plasmid" evidence="8 9">
    <name>pMETHO01</name>
</geneLocation>
<feature type="binding site" evidence="5">
    <location>
        <begin position="66"/>
        <end position="70"/>
    </location>
    <ligand>
        <name>ATP</name>
        <dbReference type="ChEBI" id="CHEBI:30616"/>
    </ligand>
</feature>
<dbReference type="SMART" id="SM00382">
    <property type="entry name" value="AAA"/>
    <property type="match status" value="1"/>
</dbReference>
<evidence type="ECO:0000256" key="1">
    <source>
        <dbReference type="ARBA" id="ARBA00006184"/>
    </source>
</evidence>
<feature type="binding site" evidence="5">
    <location>
        <position position="214"/>
    </location>
    <ligand>
        <name>ATP</name>
        <dbReference type="ChEBI" id="CHEBI:30616"/>
    </ligand>
</feature>
<dbReference type="GO" id="GO:0005524">
    <property type="term" value="F:ATP binding"/>
    <property type="evidence" value="ECO:0007669"/>
    <property type="project" value="UniProtKB-UniRule"/>
</dbReference>
<dbReference type="InterPro" id="IPR014277">
    <property type="entry name" value="Orc1/Cdc6_arc"/>
</dbReference>
<feature type="domain" description="AAA+ ATPase" evidence="6">
    <location>
        <begin position="54"/>
        <end position="215"/>
    </location>
</feature>
<feature type="binding site" evidence="5">
    <location>
        <position position="226"/>
    </location>
    <ligand>
        <name>ATP</name>
        <dbReference type="ChEBI" id="CHEBI:30616"/>
    </ligand>
</feature>
<dbReference type="InterPro" id="IPR003593">
    <property type="entry name" value="AAA+_ATPase"/>
</dbReference>
<evidence type="ECO:0000259" key="6">
    <source>
        <dbReference type="SMART" id="SM00382"/>
    </source>
</evidence>
<feature type="domain" description="Cdc6 C-terminal" evidence="7">
    <location>
        <begin position="309"/>
        <end position="389"/>
    </location>
</feature>
<evidence type="ECO:0000256" key="5">
    <source>
        <dbReference type="HAMAP-Rule" id="MF_01407"/>
    </source>
</evidence>
<dbReference type="SMART" id="SM01074">
    <property type="entry name" value="Cdc6_C"/>
    <property type="match status" value="1"/>
</dbReference>
<keyword evidence="3 5" id="KW-0547">Nucleotide-binding</keyword>
<dbReference type="InterPro" id="IPR050311">
    <property type="entry name" value="ORC1/CDC6"/>
</dbReference>
<accession>L0L3G7</accession>
<evidence type="ECO:0000256" key="2">
    <source>
        <dbReference type="ARBA" id="ARBA00022705"/>
    </source>
</evidence>
<dbReference type="RefSeq" id="WP_015313986.1">
    <property type="nucleotide sequence ID" value="NC_019972.1"/>
</dbReference>
<dbReference type="Proteomes" id="UP000010866">
    <property type="component" value="Plasmid pMETHO01"/>
</dbReference>
<protein>
    <recommendedName>
        <fullName evidence="5">ORC1-type DNA replication protein</fullName>
    </recommendedName>
</protein>
<dbReference type="InterPro" id="IPR049945">
    <property type="entry name" value="AAA_22"/>
</dbReference>
<dbReference type="KEGG" id="mhz:Metho_2727"/>
<evidence type="ECO:0000256" key="4">
    <source>
        <dbReference type="ARBA" id="ARBA00022840"/>
    </source>
</evidence>
<dbReference type="PANTHER" id="PTHR10763">
    <property type="entry name" value="CELL DIVISION CONTROL PROTEIN 6-RELATED"/>
    <property type="match status" value="1"/>
</dbReference>
<dbReference type="GO" id="GO:0006260">
    <property type="term" value="P:DNA replication"/>
    <property type="evidence" value="ECO:0007669"/>
    <property type="project" value="UniProtKB-UniRule"/>
</dbReference>
<reference evidence="9" key="1">
    <citation type="submission" date="2012-02" db="EMBL/GenBank/DDBJ databases">
        <title>Complete sequence of plasmid of Methanomethylovorans hollandica DSM 15978.</title>
        <authorList>
            <person name="Lucas S."/>
            <person name="Copeland A."/>
            <person name="Lapidus A."/>
            <person name="Glavina del Rio T."/>
            <person name="Dalin E."/>
            <person name="Tice H."/>
            <person name="Bruce D."/>
            <person name="Goodwin L."/>
            <person name="Pitluck S."/>
            <person name="Peters L."/>
            <person name="Mikhailova N."/>
            <person name="Held B."/>
            <person name="Kyrpides N."/>
            <person name="Mavromatis K."/>
            <person name="Ivanova N."/>
            <person name="Brettin T."/>
            <person name="Detter J.C."/>
            <person name="Han C."/>
            <person name="Larimer F."/>
            <person name="Land M."/>
            <person name="Hauser L."/>
            <person name="Markowitz V."/>
            <person name="Cheng J.-F."/>
            <person name="Hugenholtz P."/>
            <person name="Woyke T."/>
            <person name="Wu D."/>
            <person name="Spring S."/>
            <person name="Schroeder M."/>
            <person name="Brambilla E."/>
            <person name="Klenk H.-P."/>
            <person name="Eisen J.A."/>
        </authorList>
    </citation>
    <scope>NUCLEOTIDE SEQUENCE [LARGE SCALE GENOMIC DNA]</scope>
    <source>
        <strain evidence="9">DSM 15978 / NBRC 107637 / DMS1</strain>
        <plasmid evidence="9">Plasmid pMETHO01</plasmid>
    </source>
</reference>
<dbReference type="FunFam" id="1.10.8.60:FF:000073">
    <property type="entry name" value="ORC1-type DNA replication protein"/>
    <property type="match status" value="1"/>
</dbReference>
<name>L0L3G7_METHD</name>
<evidence type="ECO:0000256" key="3">
    <source>
        <dbReference type="ARBA" id="ARBA00022741"/>
    </source>
</evidence>
<dbReference type="SUPFAM" id="SSF52540">
    <property type="entry name" value="P-loop containing nucleoside triphosphate hydrolases"/>
    <property type="match status" value="1"/>
</dbReference>
<comment type="similarity">
    <text evidence="1 5">Belongs to the CDC6/cdc18 family.</text>
</comment>
<dbReference type="OrthoDB" id="195574at2157"/>
<gene>
    <name evidence="8" type="ordered locus">Metho_2727</name>
</gene>
<organism evidence="8 9">
    <name type="scientific">Methanomethylovorans hollandica (strain DSM 15978 / NBRC 107637 / DMS1)</name>
    <dbReference type="NCBI Taxonomy" id="867904"/>
    <lineage>
        <taxon>Archaea</taxon>
        <taxon>Methanobacteriati</taxon>
        <taxon>Methanobacteriota</taxon>
        <taxon>Stenosarchaea group</taxon>
        <taxon>Methanomicrobia</taxon>
        <taxon>Methanosarcinales</taxon>
        <taxon>Methanosarcinaceae</taxon>
        <taxon>Methanomethylovorans</taxon>
    </lineage>
</organism>
<dbReference type="InterPro" id="IPR027417">
    <property type="entry name" value="P-loop_NTPase"/>
</dbReference>
<dbReference type="HOGENOM" id="CLU_025112_3_1_2"/>
<dbReference type="InterPro" id="IPR055237">
    <property type="entry name" value="Cdc6_lid"/>
</dbReference>
<dbReference type="HAMAP" id="MF_01407">
    <property type="entry name" value="ORC1_type_DNA_replic_protein"/>
    <property type="match status" value="1"/>
</dbReference>
<dbReference type="InterPro" id="IPR036388">
    <property type="entry name" value="WH-like_DNA-bd_sf"/>
</dbReference>
<dbReference type="Gene3D" id="3.40.50.300">
    <property type="entry name" value="P-loop containing nucleotide triphosphate hydrolases"/>
    <property type="match status" value="1"/>
</dbReference>
<dbReference type="Pfam" id="PF09079">
    <property type="entry name" value="WHD_Cdc6"/>
    <property type="match status" value="1"/>
</dbReference>
<proteinExistence type="inferred from homology"/>
<keyword evidence="2 5" id="KW-0235">DNA replication</keyword>
<dbReference type="Pfam" id="PF22703">
    <property type="entry name" value="Cdc6_lid"/>
    <property type="match status" value="1"/>
</dbReference>
<dbReference type="SUPFAM" id="SSF46785">
    <property type="entry name" value="Winged helix' DNA-binding domain"/>
    <property type="match status" value="1"/>
</dbReference>
<dbReference type="GeneID" id="14401690"/>
<dbReference type="EMBL" id="CP003363">
    <property type="protein sequence ID" value="AGB50854.1"/>
    <property type="molecule type" value="Genomic_DNA"/>
</dbReference>
<sequence>MDESIENIFSNMTSSIFKDRHVLSNTFIPSKLVARDEQIRTIAEKMYPVLEGGSPQNAVIHGNPGSGKTVVMKFVSQLLMKEMETRRIVNKVKTIFIRCEETNTPTRILYKILQAINPLSTLPPIGLGTEHYYNAIWKELRDTKLSLIIVFDEIDKIKEDSLLNNLCRYDEDEKADSRQFISVFGLTNDLGWLDNLDARLRSVLRATKIVFSPYNADHLCEILSDRVPLAFQENAIHEDVIGFCAAYSARDDGDARRALLLLQTSGMIAQQRNEKMITKSHVDDALSEVDKSHYSKLLNESTSSQKLILLSLICLTRYTTEKISTGLLYSEYSHFVKLVGMDQLSIQRVSGLISQLETAGFLVTTTRKGRKGNSRILTIDSAMLSLDALILSDPLLNGLSEAYYNIGGGSQKQAQGRFTCMVSSSHL</sequence>
<dbReference type="GO" id="GO:0016887">
    <property type="term" value="F:ATP hydrolysis activity"/>
    <property type="evidence" value="ECO:0007669"/>
    <property type="project" value="InterPro"/>
</dbReference>
<dbReference type="Gene3D" id="1.10.8.60">
    <property type="match status" value="1"/>
</dbReference>